<dbReference type="Pfam" id="PF00563">
    <property type="entry name" value="EAL"/>
    <property type="match status" value="1"/>
</dbReference>
<gene>
    <name evidence="6" type="ORF">C666_08340</name>
</gene>
<dbReference type="InterPro" id="IPR029787">
    <property type="entry name" value="Nucleotide_cyclase"/>
</dbReference>
<dbReference type="InterPro" id="IPR035919">
    <property type="entry name" value="EAL_sf"/>
</dbReference>
<evidence type="ECO:0000313" key="7">
    <source>
        <dbReference type="Proteomes" id="UP000013232"/>
    </source>
</evidence>
<feature type="domain" description="EAL" evidence="4">
    <location>
        <begin position="481"/>
        <end position="736"/>
    </location>
</feature>
<dbReference type="eggNOG" id="COG5001">
    <property type="taxonomic scope" value="Bacteria"/>
</dbReference>
<comment type="caution">
    <text evidence="6">The sequence shown here is derived from an EMBL/GenBank/DDBJ whole genome shotgun (WGS) entry which is preliminary data.</text>
</comment>
<dbReference type="InterPro" id="IPR052155">
    <property type="entry name" value="Biofilm_reg_signaling"/>
</dbReference>
<dbReference type="SUPFAM" id="SSF55073">
    <property type="entry name" value="Nucleotide cyclase"/>
    <property type="match status" value="1"/>
</dbReference>
<dbReference type="CDD" id="cd00130">
    <property type="entry name" value="PAS"/>
    <property type="match status" value="2"/>
</dbReference>
<dbReference type="EMBL" id="AMXE01000023">
    <property type="protein sequence ID" value="ENO88657.1"/>
    <property type="molecule type" value="Genomic_DNA"/>
</dbReference>
<dbReference type="Pfam" id="PF08447">
    <property type="entry name" value="PAS_3"/>
    <property type="match status" value="1"/>
</dbReference>
<dbReference type="Gene3D" id="3.30.450.20">
    <property type="entry name" value="PAS domain"/>
    <property type="match status" value="2"/>
</dbReference>
<evidence type="ECO:0000256" key="1">
    <source>
        <dbReference type="ARBA" id="ARBA00051114"/>
    </source>
</evidence>
<dbReference type="Gene3D" id="3.30.70.270">
    <property type="match status" value="1"/>
</dbReference>
<evidence type="ECO:0000259" key="2">
    <source>
        <dbReference type="PROSITE" id="PS50112"/>
    </source>
</evidence>
<dbReference type="InterPro" id="IPR013655">
    <property type="entry name" value="PAS_fold_3"/>
</dbReference>
<dbReference type="SMART" id="SM00267">
    <property type="entry name" value="GGDEF"/>
    <property type="match status" value="1"/>
</dbReference>
<dbReference type="CDD" id="cd01949">
    <property type="entry name" value="GGDEF"/>
    <property type="match status" value="1"/>
</dbReference>
<dbReference type="InterPro" id="IPR000700">
    <property type="entry name" value="PAS-assoc_C"/>
</dbReference>
<evidence type="ECO:0000313" key="6">
    <source>
        <dbReference type="EMBL" id="ENO88657.1"/>
    </source>
</evidence>
<evidence type="ECO:0000259" key="3">
    <source>
        <dbReference type="PROSITE" id="PS50113"/>
    </source>
</evidence>
<comment type="catalytic activity">
    <reaction evidence="1">
        <text>3',3'-c-di-GMP + H2O = 5'-phosphoguanylyl(3'-&gt;5')guanosine + H(+)</text>
        <dbReference type="Rhea" id="RHEA:24902"/>
        <dbReference type="ChEBI" id="CHEBI:15377"/>
        <dbReference type="ChEBI" id="CHEBI:15378"/>
        <dbReference type="ChEBI" id="CHEBI:58754"/>
        <dbReference type="ChEBI" id="CHEBI:58805"/>
        <dbReference type="EC" id="3.1.4.52"/>
    </reaction>
    <physiologicalReaction direction="left-to-right" evidence="1">
        <dbReference type="Rhea" id="RHEA:24903"/>
    </physiologicalReaction>
</comment>
<dbReference type="NCBIfam" id="TIGR00229">
    <property type="entry name" value="sensory_box"/>
    <property type="match status" value="1"/>
</dbReference>
<dbReference type="InterPro" id="IPR013656">
    <property type="entry name" value="PAS_4"/>
</dbReference>
<dbReference type="InterPro" id="IPR000014">
    <property type="entry name" value="PAS"/>
</dbReference>
<protein>
    <submittedName>
        <fullName evidence="6">PAS domain S-box/diguanylate cyclase (GGDEF) domain-containing protein</fullName>
    </submittedName>
</protein>
<feature type="domain" description="GGDEF" evidence="5">
    <location>
        <begin position="339"/>
        <end position="472"/>
    </location>
</feature>
<sequence>MIVAGLWITLSDSMALWLAPDPGAYVTLQTWKGGVFVFVTAFLLYIVTRRQFVRLGASRTKARDLAARLQWMLKSLDDLVFVLDGELHFSDVYCPDAAELLMPPERFMGRRAEDVGLPEEVGHALRRVREERSVQSMEYALDLPHGRRWFSAKLSPMIDDDGVFAGAIAIVRDITALKASEQRFRRLFEDLQNIAVQGYDTERRVVFWNAASEALYGYSRDEVLGNTIDDLIIPPASRDEMRRLHRDWIEHDRPIPAAEFELRNRDGKAVSVFSSHSLLNNEHGEPELYCVDVDLRALKEAQAQLLRAATHDPLTGLPNRLLVRDRVDQALAFAVREQALVALMFIDLDHFKIINDTLGHGVGDRFLQEVSQRLASCLRDSDTVSRQGGDEFLVVLPGLHDRGAVAAVAQKIIEAMQTTFSIGDHALTCSCSIGIALYPEDGGDFDSLLLRADTAMYQAKASGRNAFRFFTAQMNADVHERLAMQNHLRHAIQQGEFELHYQPQIDLVTGHVSGAEALLRWHSAVLGTVPPARFIPLAEESGLIIPIGEWVLREACRQAQQWREQGLGPMVMAVNVSALQFHRSDPVEMVGRILSETGLPAECLELELTESLLVQDGAGATLETLRRLKALGLRIAIDDFGTGYSSLAYLRRFPIDKLKIDRAFVRDIACDPEDAAIVNLIVDLGRILKLKTIAEGVEDPEQLAFLGARGCNEVQGYLFARPMPGADFAAYLDSALKARER</sequence>
<dbReference type="PANTHER" id="PTHR44757">
    <property type="entry name" value="DIGUANYLATE CYCLASE DGCP"/>
    <property type="match status" value="1"/>
</dbReference>
<dbReference type="STRING" id="1123367.GCA_000621305_01620"/>
<dbReference type="InterPro" id="IPR043128">
    <property type="entry name" value="Rev_trsase/Diguanyl_cyclase"/>
</dbReference>
<dbReference type="AlphaFoldDB" id="N6Z208"/>
<dbReference type="PROSITE" id="PS50883">
    <property type="entry name" value="EAL"/>
    <property type="match status" value="1"/>
</dbReference>
<dbReference type="CDD" id="cd01948">
    <property type="entry name" value="EAL"/>
    <property type="match status" value="1"/>
</dbReference>
<dbReference type="NCBIfam" id="TIGR00254">
    <property type="entry name" value="GGDEF"/>
    <property type="match status" value="1"/>
</dbReference>
<reference evidence="6 7" key="1">
    <citation type="submission" date="2012-09" db="EMBL/GenBank/DDBJ databases">
        <title>Draft Genome Sequences of 6 Strains from Genus Thauera.</title>
        <authorList>
            <person name="Liu B."/>
            <person name="Shapleigh J.P."/>
            <person name="Frostegard A.H."/>
        </authorList>
    </citation>
    <scope>NUCLEOTIDE SEQUENCE [LARGE SCALE GENOMIC DNA]</scope>
    <source>
        <strain evidence="7">47Lol / DSM 12138</strain>
    </source>
</reference>
<feature type="domain" description="PAS" evidence="2">
    <location>
        <begin position="180"/>
        <end position="252"/>
    </location>
</feature>
<organism evidence="6 7">
    <name type="scientific">Thauera linaloolentis (strain DSM 12138 / JCM 21573 / CCUG 41526 / CIP 105981 / IAM 15112 / NBRC 102519 / 47Lol)</name>
    <dbReference type="NCBI Taxonomy" id="1123367"/>
    <lineage>
        <taxon>Bacteria</taxon>
        <taxon>Pseudomonadati</taxon>
        <taxon>Pseudomonadota</taxon>
        <taxon>Betaproteobacteria</taxon>
        <taxon>Rhodocyclales</taxon>
        <taxon>Zoogloeaceae</taxon>
        <taxon>Thauera</taxon>
    </lineage>
</organism>
<dbReference type="Pfam" id="PF00990">
    <property type="entry name" value="GGDEF"/>
    <property type="match status" value="1"/>
</dbReference>
<dbReference type="Gene3D" id="3.20.20.450">
    <property type="entry name" value="EAL domain"/>
    <property type="match status" value="1"/>
</dbReference>
<dbReference type="SUPFAM" id="SSF141868">
    <property type="entry name" value="EAL domain-like"/>
    <property type="match status" value="1"/>
</dbReference>
<dbReference type="SMART" id="SM00091">
    <property type="entry name" value="PAS"/>
    <property type="match status" value="2"/>
</dbReference>
<dbReference type="GO" id="GO:0071732">
    <property type="term" value="P:cellular response to nitric oxide"/>
    <property type="evidence" value="ECO:0007669"/>
    <property type="project" value="UniProtKB-ARBA"/>
</dbReference>
<evidence type="ECO:0000259" key="4">
    <source>
        <dbReference type="PROSITE" id="PS50883"/>
    </source>
</evidence>
<dbReference type="GO" id="GO:0071111">
    <property type="term" value="F:cyclic-guanylate-specific phosphodiesterase activity"/>
    <property type="evidence" value="ECO:0007669"/>
    <property type="project" value="UniProtKB-EC"/>
</dbReference>
<keyword evidence="7" id="KW-1185">Reference proteome</keyword>
<dbReference type="FunFam" id="3.30.70.270:FF:000001">
    <property type="entry name" value="Diguanylate cyclase domain protein"/>
    <property type="match status" value="1"/>
</dbReference>
<dbReference type="PROSITE" id="PS50887">
    <property type="entry name" value="GGDEF"/>
    <property type="match status" value="1"/>
</dbReference>
<dbReference type="InterPro" id="IPR000160">
    <property type="entry name" value="GGDEF_dom"/>
</dbReference>
<dbReference type="FunFam" id="3.20.20.450:FF:000001">
    <property type="entry name" value="Cyclic di-GMP phosphodiesterase yahA"/>
    <property type="match status" value="1"/>
</dbReference>
<dbReference type="Proteomes" id="UP000013232">
    <property type="component" value="Unassembled WGS sequence"/>
</dbReference>
<dbReference type="PANTHER" id="PTHR44757:SF2">
    <property type="entry name" value="BIOFILM ARCHITECTURE MAINTENANCE PROTEIN MBAA"/>
    <property type="match status" value="1"/>
</dbReference>
<dbReference type="PROSITE" id="PS50112">
    <property type="entry name" value="PAS"/>
    <property type="match status" value="1"/>
</dbReference>
<accession>N6Z208</accession>
<dbReference type="PROSITE" id="PS50113">
    <property type="entry name" value="PAC"/>
    <property type="match status" value="1"/>
</dbReference>
<name>N6Z208_THAL4</name>
<dbReference type="SMART" id="SM00052">
    <property type="entry name" value="EAL"/>
    <property type="match status" value="1"/>
</dbReference>
<proteinExistence type="predicted"/>
<feature type="domain" description="PAC" evidence="3">
    <location>
        <begin position="135"/>
        <end position="186"/>
    </location>
</feature>
<dbReference type="InterPro" id="IPR035965">
    <property type="entry name" value="PAS-like_dom_sf"/>
</dbReference>
<dbReference type="Pfam" id="PF08448">
    <property type="entry name" value="PAS_4"/>
    <property type="match status" value="1"/>
</dbReference>
<dbReference type="InterPro" id="IPR001633">
    <property type="entry name" value="EAL_dom"/>
</dbReference>
<dbReference type="SUPFAM" id="SSF55785">
    <property type="entry name" value="PYP-like sensor domain (PAS domain)"/>
    <property type="match status" value="2"/>
</dbReference>
<evidence type="ECO:0000259" key="5">
    <source>
        <dbReference type="PROSITE" id="PS50887"/>
    </source>
</evidence>